<feature type="region of interest" description="Disordered" evidence="6">
    <location>
        <begin position="281"/>
        <end position="305"/>
    </location>
</feature>
<evidence type="ECO:0000256" key="1">
    <source>
        <dbReference type="ARBA" id="ARBA00007796"/>
    </source>
</evidence>
<evidence type="ECO:0000256" key="6">
    <source>
        <dbReference type="SAM" id="MobiDB-lite"/>
    </source>
</evidence>
<dbReference type="InterPro" id="IPR007940">
    <property type="entry name" value="SH3BP5"/>
</dbReference>
<protein>
    <recommendedName>
        <fullName evidence="4">SH3 domain-binding protein 5</fullName>
        <shortName evidence="4">SH3BP-5</shortName>
    </recommendedName>
</protein>
<reference evidence="7" key="2">
    <citation type="submission" date="2025-09" db="UniProtKB">
        <authorList>
            <consortium name="Ensembl"/>
        </authorList>
    </citation>
    <scope>IDENTIFICATION</scope>
</reference>
<comment type="subunit">
    <text evidence="4">Interacts with GDP-bound and nucleotide-free forms of RAB11A.</text>
</comment>
<dbReference type="Ensembl" id="ENSSRHT00000034597.1">
    <property type="protein sequence ID" value="ENSSRHP00000033625.1"/>
    <property type="gene ID" value="ENSSRHG00000017288.1"/>
</dbReference>
<evidence type="ECO:0000256" key="4">
    <source>
        <dbReference type="RuleBase" id="RU369054"/>
    </source>
</evidence>
<keyword evidence="4" id="KW-0963">Cytoplasm</keyword>
<dbReference type="PANTHER" id="PTHR19423">
    <property type="entry name" value="SH3 DOMAIN-BINDING PROTEIN 5"/>
    <property type="match status" value="1"/>
</dbReference>
<dbReference type="AlphaFoldDB" id="A0A673I4H2"/>
<dbReference type="GO" id="GO:0005085">
    <property type="term" value="F:guanyl-nucleotide exchange factor activity"/>
    <property type="evidence" value="ECO:0007669"/>
    <property type="project" value="UniProtKB-UniRule"/>
</dbReference>
<feature type="coiled-coil region" evidence="5">
    <location>
        <begin position="66"/>
        <end position="93"/>
    </location>
</feature>
<sequence>MEPGRQRENPPGSGEPESGEWREESAAVETGARDDTLKNRSGDGGNEETTSKTENTQYEEELDPRIQEELEHLNQASDEINRVELQLDEARSSYRRILTDSARKLNAQGSQLGACIEKARPYYEARRLAKEAQQETQKAALRYERAVSMHTAAREMVYVAEQGLLADRNTLDPTWQEMLNHATAKVNEAEEERLRSEREHQRVTQLCQEAEARVQTLQKALKRVIIKSKPYFELKAQFNHILEEHKSKVVQLEERVAKVKTRYSVALRNLEQISEHIHAQRGRIRAAKERNRARGGRSSPVGAESEGDITFDMVLFAGERGRRGAFEEREGAPTCHSALSGSRSACADFAEGS</sequence>
<feature type="region of interest" description="Disordered" evidence="6">
    <location>
        <begin position="1"/>
        <end position="61"/>
    </location>
</feature>
<dbReference type="GO" id="GO:0017124">
    <property type="term" value="F:SH3 domain binding"/>
    <property type="evidence" value="ECO:0007669"/>
    <property type="project" value="UniProtKB-UniRule"/>
</dbReference>
<keyword evidence="3 4" id="KW-0175">Coiled coil</keyword>
<evidence type="ECO:0000313" key="7">
    <source>
        <dbReference type="Ensembl" id="ENSSRHP00000033625.1"/>
    </source>
</evidence>
<accession>A0A673I4H2</accession>
<keyword evidence="2 4" id="KW-0344">Guanine-nucleotide releasing factor</keyword>
<reference evidence="7" key="1">
    <citation type="submission" date="2025-08" db="UniProtKB">
        <authorList>
            <consortium name="Ensembl"/>
        </authorList>
    </citation>
    <scope>IDENTIFICATION</scope>
</reference>
<organism evidence="7 8">
    <name type="scientific">Sinocyclocheilus rhinocerous</name>
    <dbReference type="NCBI Taxonomy" id="307959"/>
    <lineage>
        <taxon>Eukaryota</taxon>
        <taxon>Metazoa</taxon>
        <taxon>Chordata</taxon>
        <taxon>Craniata</taxon>
        <taxon>Vertebrata</taxon>
        <taxon>Euteleostomi</taxon>
        <taxon>Actinopterygii</taxon>
        <taxon>Neopterygii</taxon>
        <taxon>Teleostei</taxon>
        <taxon>Ostariophysi</taxon>
        <taxon>Cypriniformes</taxon>
        <taxon>Cyprinidae</taxon>
        <taxon>Cyprininae</taxon>
        <taxon>Sinocyclocheilus</taxon>
    </lineage>
</organism>
<comment type="function">
    <text evidence="4">Functions as guanine nucleotide exchange factor (GEF) for RAB11A.</text>
</comment>
<keyword evidence="8" id="KW-1185">Reference proteome</keyword>
<feature type="coiled-coil region" evidence="5">
    <location>
        <begin position="179"/>
        <end position="262"/>
    </location>
</feature>
<dbReference type="Pfam" id="PF05276">
    <property type="entry name" value="SH3BP5"/>
    <property type="match status" value="1"/>
</dbReference>
<comment type="domain">
    <text evidence="4">The N-terminal half of the protein mediates interaction with RAB11A and functions as guanine nucleotide exchange factor. Four long alpha-helices (interrupted by a central kink) assemble into coiled coils, giving rise to a 'V' shape.</text>
</comment>
<dbReference type="Proteomes" id="UP000472270">
    <property type="component" value="Unassembled WGS sequence"/>
</dbReference>
<feature type="compositionally biased region" description="Basic and acidic residues" evidence="6">
    <location>
        <begin position="19"/>
        <end position="41"/>
    </location>
</feature>
<dbReference type="GO" id="GO:0004860">
    <property type="term" value="F:protein kinase inhibitor activity"/>
    <property type="evidence" value="ECO:0007669"/>
    <property type="project" value="TreeGrafter"/>
</dbReference>
<dbReference type="PANTHER" id="PTHR19423:SF8">
    <property type="entry name" value="SH3 DOMAIN-BINDING PROTEIN 5-LIKE"/>
    <property type="match status" value="1"/>
</dbReference>
<evidence type="ECO:0000256" key="5">
    <source>
        <dbReference type="SAM" id="Coils"/>
    </source>
</evidence>
<dbReference type="GO" id="GO:0005737">
    <property type="term" value="C:cytoplasm"/>
    <property type="evidence" value="ECO:0007669"/>
    <property type="project" value="UniProtKB-SubCell"/>
</dbReference>
<evidence type="ECO:0000313" key="8">
    <source>
        <dbReference type="Proteomes" id="UP000472270"/>
    </source>
</evidence>
<evidence type="ECO:0000256" key="2">
    <source>
        <dbReference type="ARBA" id="ARBA00022658"/>
    </source>
</evidence>
<comment type="similarity">
    <text evidence="1 4">Belongs to the SH3BP5 family.</text>
</comment>
<evidence type="ECO:0000256" key="3">
    <source>
        <dbReference type="ARBA" id="ARBA00023054"/>
    </source>
</evidence>
<comment type="subcellular location">
    <subcellularLocation>
        <location evidence="4">Cytoplasm</location>
    </subcellularLocation>
    <text evidence="4">Colocalizes with RAB11A on cytoplasmic vesicle membranes.</text>
</comment>
<name>A0A673I4H2_9TELE</name>
<dbReference type="GO" id="GO:0035556">
    <property type="term" value="P:intracellular signal transduction"/>
    <property type="evidence" value="ECO:0007669"/>
    <property type="project" value="UniProtKB-UniRule"/>
</dbReference>
<proteinExistence type="inferred from homology"/>